<evidence type="ECO:0000256" key="5">
    <source>
        <dbReference type="ARBA" id="ARBA00038063"/>
    </source>
</evidence>
<evidence type="ECO:0000256" key="9">
    <source>
        <dbReference type="RuleBase" id="RU004320"/>
    </source>
</evidence>
<evidence type="ECO:0000256" key="2">
    <source>
        <dbReference type="ARBA" id="ARBA00022555"/>
    </source>
</evidence>
<evidence type="ECO:0000313" key="11">
    <source>
        <dbReference type="Proteomes" id="UP000029736"/>
    </source>
</evidence>
<organism evidence="10 11">
    <name type="scientific">Phaeodactylibacter xiamenensis</name>
    <dbReference type="NCBI Taxonomy" id="1524460"/>
    <lineage>
        <taxon>Bacteria</taxon>
        <taxon>Pseudomonadati</taxon>
        <taxon>Bacteroidota</taxon>
        <taxon>Saprospiria</taxon>
        <taxon>Saprospirales</taxon>
        <taxon>Haliscomenobacteraceae</taxon>
        <taxon>Phaeodactylibacter</taxon>
    </lineage>
</organism>
<dbReference type="GO" id="GO:0000049">
    <property type="term" value="F:tRNA binding"/>
    <property type="evidence" value="ECO:0007669"/>
    <property type="project" value="UniProtKB-UniRule"/>
</dbReference>
<evidence type="ECO:0000313" key="10">
    <source>
        <dbReference type="EMBL" id="KGE88636.1"/>
    </source>
</evidence>
<gene>
    <name evidence="7" type="primary">pth</name>
    <name evidence="10" type="ORF">IX84_08180</name>
</gene>
<dbReference type="PROSITE" id="PS01195">
    <property type="entry name" value="PEPT_TRNA_HYDROL_1"/>
    <property type="match status" value="1"/>
</dbReference>
<keyword evidence="7" id="KW-0963">Cytoplasm</keyword>
<comment type="function">
    <text evidence="7">Catalyzes the release of premature peptidyl moieties from peptidyl-tRNA molecules trapped in stalled 50S ribosomal subunits, and thus maintains levels of free tRNAs and 50S ribosomes.</text>
</comment>
<dbReference type="FunFam" id="3.40.50.1470:FF:000001">
    <property type="entry name" value="Peptidyl-tRNA hydrolase"/>
    <property type="match status" value="1"/>
</dbReference>
<feature type="binding site" evidence="7">
    <location>
        <position position="33"/>
    </location>
    <ligand>
        <name>tRNA</name>
        <dbReference type="ChEBI" id="CHEBI:17843"/>
    </ligand>
</feature>
<comment type="subcellular location">
    <subcellularLocation>
        <location evidence="7">Cytoplasm</location>
    </subcellularLocation>
</comment>
<keyword evidence="2 7" id="KW-0820">tRNA-binding</keyword>
<evidence type="ECO:0000256" key="6">
    <source>
        <dbReference type="ARBA" id="ARBA00050038"/>
    </source>
</evidence>
<dbReference type="EC" id="3.1.1.29" evidence="1 7"/>
<dbReference type="AlphaFoldDB" id="A0A098S948"/>
<feature type="site" description="Stabilizes the basic form of H active site to accept a proton" evidence="7">
    <location>
        <position position="109"/>
    </location>
</feature>
<sequence>MNWLFDLFRKKETIPADPMKYLIAGLGNIGAKYDNTRHNIGFDVVDALAEKYGGEWATEKLGDMATIKQRGRTFVLLKPSTYMNRSGKAVHYWMQKEKIDKNRLLVVIDDLNLDFGKIRLRGKGSDGGHNGLKDIDQVTGGNNYARLRIGIGNDYHQGQQVDYVLGEWSSEQQDELPKLIKRAAEACVAFGAIGLQHAMNKYNG</sequence>
<feature type="binding site" evidence="7">
    <location>
        <position position="82"/>
    </location>
    <ligand>
        <name>tRNA</name>
        <dbReference type="ChEBI" id="CHEBI:17843"/>
    </ligand>
</feature>
<dbReference type="NCBIfam" id="TIGR00447">
    <property type="entry name" value="pth"/>
    <property type="match status" value="1"/>
</dbReference>
<dbReference type="EMBL" id="JPOS01000018">
    <property type="protein sequence ID" value="KGE88636.1"/>
    <property type="molecule type" value="Genomic_DNA"/>
</dbReference>
<dbReference type="PANTHER" id="PTHR17224">
    <property type="entry name" value="PEPTIDYL-TRNA HYDROLASE"/>
    <property type="match status" value="1"/>
</dbReference>
<protein>
    <recommendedName>
        <fullName evidence="6 7">Peptidyl-tRNA hydrolase</fullName>
        <shortName evidence="7">Pth</shortName>
        <ecNumber evidence="1 7">3.1.1.29</ecNumber>
    </recommendedName>
</protein>
<dbReference type="HAMAP" id="MF_00083">
    <property type="entry name" value="Pept_tRNA_hydro_bact"/>
    <property type="match status" value="1"/>
</dbReference>
<dbReference type="Pfam" id="PF01195">
    <property type="entry name" value="Pept_tRNA_hydro"/>
    <property type="match status" value="1"/>
</dbReference>
<dbReference type="InterPro" id="IPR001328">
    <property type="entry name" value="Pept_tRNA_hydro"/>
</dbReference>
<evidence type="ECO:0000256" key="3">
    <source>
        <dbReference type="ARBA" id="ARBA00022801"/>
    </source>
</evidence>
<comment type="similarity">
    <text evidence="5 7 9">Belongs to the PTH family.</text>
</comment>
<feature type="binding site" evidence="7">
    <location>
        <position position="130"/>
    </location>
    <ligand>
        <name>tRNA</name>
        <dbReference type="ChEBI" id="CHEBI:17843"/>
    </ligand>
</feature>
<evidence type="ECO:0000256" key="4">
    <source>
        <dbReference type="ARBA" id="ARBA00022884"/>
    </source>
</evidence>
<proteinExistence type="inferred from homology"/>
<dbReference type="Proteomes" id="UP000029736">
    <property type="component" value="Unassembled WGS sequence"/>
</dbReference>
<dbReference type="STRING" id="1524460.IX84_08180"/>
<dbReference type="InterPro" id="IPR036416">
    <property type="entry name" value="Pept_tRNA_hydro_sf"/>
</dbReference>
<dbReference type="GO" id="GO:0004045">
    <property type="term" value="F:peptidyl-tRNA hydrolase activity"/>
    <property type="evidence" value="ECO:0007669"/>
    <property type="project" value="UniProtKB-UniRule"/>
</dbReference>
<evidence type="ECO:0000256" key="1">
    <source>
        <dbReference type="ARBA" id="ARBA00013260"/>
    </source>
</evidence>
<comment type="catalytic activity">
    <reaction evidence="7 8">
        <text>an N-acyl-L-alpha-aminoacyl-tRNA + H2O = an N-acyl-L-amino acid + a tRNA + H(+)</text>
        <dbReference type="Rhea" id="RHEA:54448"/>
        <dbReference type="Rhea" id="RHEA-COMP:10123"/>
        <dbReference type="Rhea" id="RHEA-COMP:13883"/>
        <dbReference type="ChEBI" id="CHEBI:15377"/>
        <dbReference type="ChEBI" id="CHEBI:15378"/>
        <dbReference type="ChEBI" id="CHEBI:59874"/>
        <dbReference type="ChEBI" id="CHEBI:78442"/>
        <dbReference type="ChEBI" id="CHEBI:138191"/>
        <dbReference type="EC" id="3.1.1.29"/>
    </reaction>
</comment>
<dbReference type="PANTHER" id="PTHR17224:SF1">
    <property type="entry name" value="PEPTIDYL-TRNA HYDROLASE"/>
    <property type="match status" value="1"/>
</dbReference>
<dbReference type="InterPro" id="IPR018171">
    <property type="entry name" value="Pept_tRNA_hydro_CS"/>
</dbReference>
<dbReference type="GO" id="GO:0005737">
    <property type="term" value="C:cytoplasm"/>
    <property type="evidence" value="ECO:0007669"/>
    <property type="project" value="UniProtKB-SubCell"/>
</dbReference>
<dbReference type="Gene3D" id="3.40.50.1470">
    <property type="entry name" value="Peptidyl-tRNA hydrolase"/>
    <property type="match status" value="1"/>
</dbReference>
<comment type="subunit">
    <text evidence="7">Monomer.</text>
</comment>
<comment type="function">
    <text evidence="7">Hydrolyzes ribosome-free peptidyl-tRNAs (with 1 or more amino acids incorporated), which drop off the ribosome during protein synthesis, or as a result of ribosome stalling.</text>
</comment>
<accession>A0A098S948</accession>
<dbReference type="PROSITE" id="PS01196">
    <property type="entry name" value="PEPT_TRNA_HYDROL_2"/>
    <property type="match status" value="1"/>
</dbReference>
<dbReference type="CDD" id="cd00462">
    <property type="entry name" value="PTH"/>
    <property type="match status" value="1"/>
</dbReference>
<keyword evidence="3 7" id="KW-0378">Hydrolase</keyword>
<feature type="binding site" evidence="7">
    <location>
        <position position="84"/>
    </location>
    <ligand>
        <name>tRNA</name>
        <dbReference type="ChEBI" id="CHEBI:17843"/>
    </ligand>
</feature>
<dbReference type="GO" id="GO:0072344">
    <property type="term" value="P:rescue of stalled ribosome"/>
    <property type="evidence" value="ECO:0007669"/>
    <property type="project" value="UniProtKB-UniRule"/>
</dbReference>
<feature type="active site" description="Proton acceptor" evidence="7">
    <location>
        <position position="38"/>
    </location>
</feature>
<reference evidence="10 11" key="1">
    <citation type="journal article" date="2014" name="Int. J. Syst. Evol. Microbiol.">
        <title>Phaeodactylibacter xiamenensis gen. nov., sp. nov., a member of the family Saprospiraceae isolated from the marine alga Phaeodactylum tricornutum.</title>
        <authorList>
            <person name="Chen Z.Jr."/>
            <person name="Lei X."/>
            <person name="Lai Q."/>
            <person name="Li Y."/>
            <person name="Zhang B."/>
            <person name="Zhang J."/>
            <person name="Zhang H."/>
            <person name="Yang L."/>
            <person name="Zheng W."/>
            <person name="Tian Y."/>
            <person name="Yu Z."/>
            <person name="Xu H.Jr."/>
            <person name="Zheng T."/>
        </authorList>
    </citation>
    <scope>NUCLEOTIDE SEQUENCE [LARGE SCALE GENOMIC DNA]</scope>
    <source>
        <strain evidence="10 11">KD52</strain>
    </source>
</reference>
<keyword evidence="4 7" id="KW-0694">RNA-binding</keyword>
<evidence type="ECO:0000256" key="8">
    <source>
        <dbReference type="RuleBase" id="RU000673"/>
    </source>
</evidence>
<dbReference type="SUPFAM" id="SSF53178">
    <property type="entry name" value="Peptidyl-tRNA hydrolase-like"/>
    <property type="match status" value="1"/>
</dbReference>
<keyword evidence="11" id="KW-1185">Reference proteome</keyword>
<name>A0A098S948_9BACT</name>
<evidence type="ECO:0000256" key="7">
    <source>
        <dbReference type="HAMAP-Rule" id="MF_00083"/>
    </source>
</evidence>
<dbReference type="GO" id="GO:0006515">
    <property type="term" value="P:protein quality control for misfolded or incompletely synthesized proteins"/>
    <property type="evidence" value="ECO:0007669"/>
    <property type="project" value="UniProtKB-UniRule"/>
</dbReference>
<feature type="site" description="Discriminates between blocked and unblocked aminoacyl-tRNA" evidence="7">
    <location>
        <position position="28"/>
    </location>
</feature>
<comment type="caution">
    <text evidence="10">The sequence shown here is derived from an EMBL/GenBank/DDBJ whole genome shotgun (WGS) entry which is preliminary data.</text>
</comment>